<accession>A0A382LHT1</accession>
<proteinExistence type="predicted"/>
<evidence type="ECO:0000313" key="1">
    <source>
        <dbReference type="EMBL" id="SVC36156.1"/>
    </source>
</evidence>
<sequence length="76" mass="8716">MKKSIIKKIFIRLSKILGYEIIDQNEFYSPTLEKNLNEDLSTINQKSIVLPLGEVSISRKVNSILIILRANTKIDI</sequence>
<dbReference type="EMBL" id="UINC01087093">
    <property type="protein sequence ID" value="SVC36156.1"/>
    <property type="molecule type" value="Genomic_DNA"/>
</dbReference>
<reference evidence="1" key="1">
    <citation type="submission" date="2018-05" db="EMBL/GenBank/DDBJ databases">
        <authorList>
            <person name="Lanie J.A."/>
            <person name="Ng W.-L."/>
            <person name="Kazmierczak K.M."/>
            <person name="Andrzejewski T.M."/>
            <person name="Davidsen T.M."/>
            <person name="Wayne K.J."/>
            <person name="Tettelin H."/>
            <person name="Glass J.I."/>
            <person name="Rusch D."/>
            <person name="Podicherti R."/>
            <person name="Tsui H.-C.T."/>
            <person name="Winkler M.E."/>
        </authorList>
    </citation>
    <scope>NUCLEOTIDE SEQUENCE</scope>
</reference>
<organism evidence="1">
    <name type="scientific">marine metagenome</name>
    <dbReference type="NCBI Taxonomy" id="408172"/>
    <lineage>
        <taxon>unclassified sequences</taxon>
        <taxon>metagenomes</taxon>
        <taxon>ecological metagenomes</taxon>
    </lineage>
</organism>
<gene>
    <name evidence="1" type="ORF">METZ01_LOCUS289010</name>
</gene>
<name>A0A382LHT1_9ZZZZ</name>
<dbReference type="AlphaFoldDB" id="A0A382LHT1"/>
<feature type="non-terminal residue" evidence="1">
    <location>
        <position position="76"/>
    </location>
</feature>
<protein>
    <submittedName>
        <fullName evidence="1">Uncharacterized protein</fullName>
    </submittedName>
</protein>